<keyword evidence="4" id="KW-1185">Reference proteome</keyword>
<dbReference type="SUPFAM" id="SSF49899">
    <property type="entry name" value="Concanavalin A-like lectins/glucanases"/>
    <property type="match status" value="1"/>
</dbReference>
<reference evidence="3 4" key="1">
    <citation type="journal article" date="2019" name="Sci. Rep.">
        <title>Orb-weaving spider Araneus ventricosus genome elucidates the spidroin gene catalogue.</title>
        <authorList>
            <person name="Kono N."/>
            <person name="Nakamura H."/>
            <person name="Ohtoshi R."/>
            <person name="Moran D.A.P."/>
            <person name="Shinohara A."/>
            <person name="Yoshida Y."/>
            <person name="Fujiwara M."/>
            <person name="Mori M."/>
            <person name="Tomita M."/>
            <person name="Arakawa K."/>
        </authorList>
    </citation>
    <scope>NUCLEOTIDE SEQUENCE [LARGE SCALE GENOMIC DNA]</scope>
</reference>
<evidence type="ECO:0000313" key="4">
    <source>
        <dbReference type="Proteomes" id="UP000499080"/>
    </source>
</evidence>
<dbReference type="GO" id="GO:0016020">
    <property type="term" value="C:membrane"/>
    <property type="evidence" value="ECO:0007669"/>
    <property type="project" value="InterPro"/>
</dbReference>
<feature type="domain" description="MAM" evidence="2">
    <location>
        <begin position="90"/>
        <end position="136"/>
    </location>
</feature>
<dbReference type="Gene3D" id="2.60.120.200">
    <property type="match status" value="1"/>
</dbReference>
<name>A0A4Y2U3X6_ARAVE</name>
<organism evidence="3 4">
    <name type="scientific">Araneus ventricosus</name>
    <name type="common">Orbweaver spider</name>
    <name type="synonym">Epeira ventricosa</name>
    <dbReference type="NCBI Taxonomy" id="182803"/>
    <lineage>
        <taxon>Eukaryota</taxon>
        <taxon>Metazoa</taxon>
        <taxon>Ecdysozoa</taxon>
        <taxon>Arthropoda</taxon>
        <taxon>Chelicerata</taxon>
        <taxon>Arachnida</taxon>
        <taxon>Araneae</taxon>
        <taxon>Araneomorphae</taxon>
        <taxon>Entelegynae</taxon>
        <taxon>Araneoidea</taxon>
        <taxon>Araneidae</taxon>
        <taxon>Araneus</taxon>
    </lineage>
</organism>
<sequence length="188" mass="21101">MEFTHGLVSASAVSRVMAVNSSHVKGGGRGQAASEHPFTRGLPRDLPSHASLERRDWSEFHRPQSTSSNLERVWVLPSHTPWEQAQTKRYKCDFEQGSICSFLTNTEGNAENWRIGRGKLTVADTGPSVDHTTGSGPNVKNRRTFAECGKGAGKCYDWISRRNEQCMYTLKQQLRLSGYMRIIHGYND</sequence>
<evidence type="ECO:0000313" key="3">
    <source>
        <dbReference type="EMBL" id="GBO07538.1"/>
    </source>
</evidence>
<feature type="region of interest" description="Disordered" evidence="1">
    <location>
        <begin position="22"/>
        <end position="47"/>
    </location>
</feature>
<dbReference type="InterPro" id="IPR013320">
    <property type="entry name" value="ConA-like_dom_sf"/>
</dbReference>
<evidence type="ECO:0000259" key="2">
    <source>
        <dbReference type="PROSITE" id="PS50060"/>
    </source>
</evidence>
<accession>A0A4Y2U3X6</accession>
<dbReference type="AlphaFoldDB" id="A0A4Y2U3X6"/>
<dbReference type="PROSITE" id="PS50060">
    <property type="entry name" value="MAM_2"/>
    <property type="match status" value="1"/>
</dbReference>
<protein>
    <recommendedName>
        <fullName evidence="2">MAM domain-containing protein</fullName>
    </recommendedName>
</protein>
<comment type="caution">
    <text evidence="3">The sequence shown here is derived from an EMBL/GenBank/DDBJ whole genome shotgun (WGS) entry which is preliminary data.</text>
</comment>
<dbReference type="EMBL" id="BGPR01033551">
    <property type="protein sequence ID" value="GBO07538.1"/>
    <property type="molecule type" value="Genomic_DNA"/>
</dbReference>
<dbReference type="OrthoDB" id="412155at2759"/>
<dbReference type="InterPro" id="IPR000998">
    <property type="entry name" value="MAM_dom"/>
</dbReference>
<dbReference type="Proteomes" id="UP000499080">
    <property type="component" value="Unassembled WGS sequence"/>
</dbReference>
<proteinExistence type="predicted"/>
<evidence type="ECO:0000256" key="1">
    <source>
        <dbReference type="SAM" id="MobiDB-lite"/>
    </source>
</evidence>
<gene>
    <name evidence="3" type="ORF">AVEN_188598_1</name>
</gene>